<evidence type="ECO:0000256" key="4">
    <source>
        <dbReference type="ARBA" id="ARBA00022840"/>
    </source>
</evidence>
<dbReference type="GO" id="GO:0005524">
    <property type="term" value="F:ATP binding"/>
    <property type="evidence" value="ECO:0007669"/>
    <property type="project" value="UniProtKB-KW"/>
</dbReference>
<keyword evidence="3" id="KW-0547">Nucleotide-binding</keyword>
<dbReference type="RefSeq" id="WP_052221656.1">
    <property type="nucleotide sequence ID" value="NZ_LHUR01000023.1"/>
</dbReference>
<comment type="similarity">
    <text evidence="1">Belongs to the ABC transporter superfamily.</text>
</comment>
<dbReference type="InterPro" id="IPR003593">
    <property type="entry name" value="AAA+_ATPase"/>
</dbReference>
<name>A0A0L6Z960_9CLOT</name>
<dbReference type="EC" id="3.6.3.-" evidence="6"/>
<keyword evidence="2" id="KW-0813">Transport</keyword>
<dbReference type="Proteomes" id="UP000037043">
    <property type="component" value="Unassembled WGS sequence"/>
</dbReference>
<dbReference type="EMBL" id="LHUR01000023">
    <property type="protein sequence ID" value="KOA19511.1"/>
    <property type="molecule type" value="Genomic_DNA"/>
</dbReference>
<dbReference type="InterPro" id="IPR003439">
    <property type="entry name" value="ABC_transporter-like_ATP-bd"/>
</dbReference>
<dbReference type="Pfam" id="PF00005">
    <property type="entry name" value="ABC_tran"/>
    <property type="match status" value="1"/>
</dbReference>
<dbReference type="AlphaFoldDB" id="A0A0L6Z960"/>
<dbReference type="InterPro" id="IPR027417">
    <property type="entry name" value="P-loop_NTPase"/>
</dbReference>
<dbReference type="PATRIC" id="fig|1121318.3.peg.2136"/>
<keyword evidence="6" id="KW-0378">Hydrolase</keyword>
<dbReference type="SMART" id="SM00382">
    <property type="entry name" value="AAA"/>
    <property type="match status" value="1"/>
</dbReference>
<keyword evidence="7" id="KW-1185">Reference proteome</keyword>
<evidence type="ECO:0000256" key="2">
    <source>
        <dbReference type="ARBA" id="ARBA00022448"/>
    </source>
</evidence>
<evidence type="ECO:0000256" key="1">
    <source>
        <dbReference type="ARBA" id="ARBA00005417"/>
    </source>
</evidence>
<dbReference type="InterPro" id="IPR017871">
    <property type="entry name" value="ABC_transporter-like_CS"/>
</dbReference>
<evidence type="ECO:0000313" key="7">
    <source>
        <dbReference type="Proteomes" id="UP000037043"/>
    </source>
</evidence>
<sequence>MVEIKNMCFSYNGVCPFILNNINLNIKKGDYLSILGENGSGKSTLIKIILKILKPTSGTISIKTDRIGYVSQRFENFNSQFPITVFEVLNFHRKALRIKDIEYVYKSLKFVHMEKFAKELISNLSGGQMQKIFIARALMGEPELIILDEPSTGLDSSSQNDLYKVIKHLNTHLGITIISIEHNLKVALTNSNSILELMDGTGTIHSTKDYSMKFQEVSLNATV</sequence>
<dbReference type="PROSITE" id="PS00211">
    <property type="entry name" value="ABC_TRANSPORTER_1"/>
    <property type="match status" value="1"/>
</dbReference>
<organism evidence="6 7">
    <name type="scientific">Clostridium homopropionicum DSM 5847</name>
    <dbReference type="NCBI Taxonomy" id="1121318"/>
    <lineage>
        <taxon>Bacteria</taxon>
        <taxon>Bacillati</taxon>
        <taxon>Bacillota</taxon>
        <taxon>Clostridia</taxon>
        <taxon>Eubacteriales</taxon>
        <taxon>Clostridiaceae</taxon>
        <taxon>Clostridium</taxon>
    </lineage>
</organism>
<dbReference type="Gene3D" id="3.40.50.300">
    <property type="entry name" value="P-loop containing nucleotide triphosphate hydrolases"/>
    <property type="match status" value="1"/>
</dbReference>
<feature type="domain" description="ABC transporter" evidence="5">
    <location>
        <begin position="2"/>
        <end position="220"/>
    </location>
</feature>
<comment type="caution">
    <text evidence="6">The sequence shown here is derived from an EMBL/GenBank/DDBJ whole genome shotgun (WGS) entry which is preliminary data.</text>
</comment>
<dbReference type="InterPro" id="IPR050153">
    <property type="entry name" value="Metal_Ion_Import_ABC"/>
</dbReference>
<dbReference type="PANTHER" id="PTHR42734:SF17">
    <property type="entry name" value="METAL TRANSPORT SYSTEM ATP-BINDING PROTEIN TM_0124-RELATED"/>
    <property type="match status" value="1"/>
</dbReference>
<dbReference type="STRING" id="36844.SAMN04488501_12411"/>
<evidence type="ECO:0000256" key="3">
    <source>
        <dbReference type="ARBA" id="ARBA00022741"/>
    </source>
</evidence>
<evidence type="ECO:0000313" key="6">
    <source>
        <dbReference type="EMBL" id="KOA19511.1"/>
    </source>
</evidence>
<protein>
    <submittedName>
        <fullName evidence="6">High-affinity zinc uptake system ATP-binding protein ZnuC</fullName>
        <ecNumber evidence="6">3.6.3.-</ecNumber>
    </submittedName>
</protein>
<dbReference type="GO" id="GO:0016887">
    <property type="term" value="F:ATP hydrolysis activity"/>
    <property type="evidence" value="ECO:0007669"/>
    <property type="project" value="InterPro"/>
</dbReference>
<proteinExistence type="inferred from homology"/>
<dbReference type="PROSITE" id="PS50893">
    <property type="entry name" value="ABC_TRANSPORTER_2"/>
    <property type="match status" value="1"/>
</dbReference>
<accession>A0A0L6Z960</accession>
<dbReference type="SUPFAM" id="SSF52540">
    <property type="entry name" value="P-loop containing nucleoside triphosphate hydrolases"/>
    <property type="match status" value="1"/>
</dbReference>
<evidence type="ECO:0000259" key="5">
    <source>
        <dbReference type="PROSITE" id="PS50893"/>
    </source>
</evidence>
<dbReference type="PANTHER" id="PTHR42734">
    <property type="entry name" value="METAL TRANSPORT SYSTEM ATP-BINDING PROTEIN TM_0124-RELATED"/>
    <property type="match status" value="1"/>
</dbReference>
<keyword evidence="4 6" id="KW-0067">ATP-binding</keyword>
<reference evidence="7" key="1">
    <citation type="submission" date="2015-08" db="EMBL/GenBank/DDBJ databases">
        <title>Genome sequence of the strict anaerobe Clostridium homopropionicum LuHBu1 (DSM 5847T).</title>
        <authorList>
            <person name="Poehlein A."/>
            <person name="Beck M."/>
            <person name="Schiel-Bengelsdorf B."/>
            <person name="Bengelsdorf F.R."/>
            <person name="Daniel R."/>
            <person name="Duerre P."/>
        </authorList>
    </citation>
    <scope>NUCLEOTIDE SEQUENCE [LARGE SCALE GENOMIC DNA]</scope>
    <source>
        <strain evidence="7">DSM 5847</strain>
    </source>
</reference>
<gene>
    <name evidence="6" type="primary">znuC</name>
    <name evidence="6" type="ORF">CLHOM_21210</name>
</gene>